<reference evidence="14" key="1">
    <citation type="submission" date="2025-08" db="UniProtKB">
        <authorList>
            <consortium name="Ensembl"/>
        </authorList>
    </citation>
    <scope>IDENTIFICATION</scope>
</reference>
<keyword evidence="3" id="KW-0597">Phosphoprotein</keyword>
<dbReference type="PROSITE" id="PS50096">
    <property type="entry name" value="IQ"/>
    <property type="match status" value="1"/>
</dbReference>
<evidence type="ECO:0000256" key="1">
    <source>
        <dbReference type="ARBA" id="ARBA00004123"/>
    </source>
</evidence>
<evidence type="ECO:0000256" key="9">
    <source>
        <dbReference type="ARBA" id="ARBA00064504"/>
    </source>
</evidence>
<dbReference type="Proteomes" id="UP000694401">
    <property type="component" value="Unassembled WGS sequence"/>
</dbReference>
<evidence type="ECO:0000256" key="11">
    <source>
        <dbReference type="ARBA" id="ARBA00075154"/>
    </source>
</evidence>
<keyword evidence="6" id="KW-0833">Ubl conjugation pathway</keyword>
<dbReference type="InterPro" id="IPR036322">
    <property type="entry name" value="WD40_repeat_dom_sf"/>
</dbReference>
<feature type="compositionally biased region" description="Basic and acidic residues" evidence="13">
    <location>
        <begin position="281"/>
        <end position="303"/>
    </location>
</feature>
<evidence type="ECO:0000256" key="6">
    <source>
        <dbReference type="ARBA" id="ARBA00022786"/>
    </source>
</evidence>
<dbReference type="AlphaFoldDB" id="A0A8D2NY14"/>
<evidence type="ECO:0000313" key="14">
    <source>
        <dbReference type="Ensembl" id="ENSZLMP00000004353.1"/>
    </source>
</evidence>
<dbReference type="GO" id="GO:0045944">
    <property type="term" value="P:positive regulation of transcription by RNA polymerase II"/>
    <property type="evidence" value="ECO:0007669"/>
    <property type="project" value="TreeGrafter"/>
</dbReference>
<feature type="compositionally biased region" description="Low complexity" evidence="13">
    <location>
        <begin position="467"/>
        <end position="478"/>
    </location>
</feature>
<keyword evidence="15" id="KW-1185">Reference proteome</keyword>
<feature type="compositionally biased region" description="Polar residues" evidence="13">
    <location>
        <begin position="344"/>
        <end position="356"/>
    </location>
</feature>
<evidence type="ECO:0000256" key="3">
    <source>
        <dbReference type="ARBA" id="ARBA00022553"/>
    </source>
</evidence>
<keyword evidence="7" id="KW-0539">Nucleus</keyword>
<dbReference type="InterPro" id="IPR045151">
    <property type="entry name" value="DCAF8"/>
</dbReference>
<evidence type="ECO:0000256" key="10">
    <source>
        <dbReference type="ARBA" id="ARBA00071150"/>
    </source>
</evidence>
<proteinExistence type="predicted"/>
<evidence type="ECO:0000313" key="15">
    <source>
        <dbReference type="Proteomes" id="UP000694401"/>
    </source>
</evidence>
<evidence type="ECO:0000256" key="4">
    <source>
        <dbReference type="ARBA" id="ARBA00022574"/>
    </source>
</evidence>
<feature type="compositionally biased region" description="Polar residues" evidence="13">
    <location>
        <begin position="513"/>
        <end position="522"/>
    </location>
</feature>
<accession>A0A8D2NY14</accession>
<evidence type="ECO:0000256" key="7">
    <source>
        <dbReference type="ARBA" id="ARBA00023242"/>
    </source>
</evidence>
<dbReference type="InterPro" id="IPR015943">
    <property type="entry name" value="WD40/YVTN_repeat-like_dom_sf"/>
</dbReference>
<feature type="region of interest" description="Disordered" evidence="13">
    <location>
        <begin position="324"/>
        <end position="604"/>
    </location>
</feature>
<dbReference type="SUPFAM" id="SSF50978">
    <property type="entry name" value="WD40 repeat-like"/>
    <property type="match status" value="1"/>
</dbReference>
<evidence type="ECO:0000256" key="8">
    <source>
        <dbReference type="ARBA" id="ARBA00055060"/>
    </source>
</evidence>
<feature type="compositionally biased region" description="Basic and acidic residues" evidence="13">
    <location>
        <begin position="480"/>
        <end position="495"/>
    </location>
</feature>
<dbReference type="GO" id="GO:0080008">
    <property type="term" value="C:Cul4-RING E3 ubiquitin ligase complex"/>
    <property type="evidence" value="ECO:0007669"/>
    <property type="project" value="TreeGrafter"/>
</dbReference>
<keyword evidence="4" id="KW-0853">WD repeat</keyword>
<comment type="subcellular location">
    <subcellularLocation>
        <location evidence="1">Nucleus</location>
    </subcellularLocation>
</comment>
<protein>
    <recommendedName>
        <fullName evidence="10">DDB1- and CUL4-associated factor 6</fullName>
    </recommendedName>
    <alternativeName>
        <fullName evidence="12">IQ motif and WD repeat-containing protein 1</fullName>
    </alternativeName>
    <alternativeName>
        <fullName evidence="11">Nuclear receptor interaction protein</fullName>
    </alternativeName>
</protein>
<dbReference type="FunFam" id="2.130.10.10:FF:000078">
    <property type="entry name" value="DDB1- and CUL4-associated factor 6 isoform X1"/>
    <property type="match status" value="1"/>
</dbReference>
<dbReference type="GO" id="GO:0005634">
    <property type="term" value="C:nucleus"/>
    <property type="evidence" value="ECO:0007669"/>
    <property type="project" value="UniProtKB-SubCell"/>
</dbReference>
<dbReference type="PANTHER" id="PTHR15574:SF39">
    <property type="entry name" value="DDB1- AND CUL4-ASSOCIATED FACTOR 6"/>
    <property type="match status" value="1"/>
</dbReference>
<keyword evidence="5" id="KW-0677">Repeat</keyword>
<name>A0A8D2NY14_ZOSLA</name>
<dbReference type="FunFam" id="2.130.10.10:FF:000045">
    <property type="entry name" value="DDB1- and CUL4-associated factor 6 isoform X2"/>
    <property type="match status" value="1"/>
</dbReference>
<comment type="function">
    <text evidence="8">Ligand-dependent coactivator of nuclear receptors. Enhance transcriptional activity of the nuclear receptors NR3C1 and AR. May function as a substrate receptor for CUL4-DDB1 E3 ubiquitin-protein ligase complex.</text>
</comment>
<evidence type="ECO:0000256" key="13">
    <source>
        <dbReference type="SAM" id="MobiDB-lite"/>
    </source>
</evidence>
<evidence type="ECO:0000256" key="5">
    <source>
        <dbReference type="ARBA" id="ARBA00022737"/>
    </source>
</evidence>
<sequence length="788" mass="87349">IRRREFIQRLKLEATLNVHDGCVNTICWNDTGEYILSGSDDTNLVISNPYSRKVLTTIRSGHRANIFSAKFLPCTNDKQIVSCSGDGVIFYTNVEQDAETNRQCQYTCHYGTTYEIMTVPNDPYTFLSCGEDGTVRWFDTRIKTSCTKEDCKDDILINCRRAATSVAICPPIPYYLAVGCSDSSVRIYDRRMLGTRATGNYAGRGTVGMVARFVPPHLNNKSCRVTSLCYSEDGQEILVSYSSDYIYLFDPKDDTARELKVPSAEERREELRQPPVKRLRLRGDWSDTGPRARPESERERDGEQSPNVSLMQRMSDMLSRWFEEASEVAQSSRGRGRSRSRGGTNRTDAPATNNMAPSRESETAMEVDGSEQLPSSSSSTMSAQAPSTSSSTESPPSTSLLSSPDNEQKPSLGASTQPVLHQSGEKKSILSFDKPRTGTGEPVLSLHYSTEGTTTSTIKLDFTDEWSSTNSSSRGSGSHCKTEGQEDSVKTKALDESGPDGEETTVSDKPEHSGTQPETSCPSADAVCGSAEEEEGSCEKGASPEVCSPSPEPGGAGEEPQSQAEPPGLDEASSRTSALQETDDSDDDPVLIPGARYRGGPGHRRSAVARIQELFRRRKERKEMEELETLNIRRPLIKMVYKGHRNSRTMIKEANFWGSNFVMSGSDCGHIFIWDRHTAEHLMLLEADNHVVNCLQPHPFDPILASSGIDYDIKIWSPLEESKIFNRKLADEVITRNELMLEETRNTITVPASFMLRMLASLNHIRADRLEGDRSEGSGQENENEDEE</sequence>
<dbReference type="Gene3D" id="2.130.10.10">
    <property type="entry name" value="YVTN repeat-like/Quinoprotein amine dehydrogenase"/>
    <property type="match status" value="2"/>
</dbReference>
<comment type="subunit">
    <text evidence="9">Interacts with the nuclear receptors NR3C1 and AR in the presence of ligand. Interacts with DDB1, CUL4A and CUL4B.</text>
</comment>
<dbReference type="PANTHER" id="PTHR15574">
    <property type="entry name" value="WD REPEAT DOMAIN-CONTAINING FAMILY"/>
    <property type="match status" value="1"/>
</dbReference>
<dbReference type="Pfam" id="PF00400">
    <property type="entry name" value="WD40"/>
    <property type="match status" value="3"/>
</dbReference>
<dbReference type="SMART" id="SM00320">
    <property type="entry name" value="WD40"/>
    <property type="match status" value="7"/>
</dbReference>
<feature type="compositionally biased region" description="Basic and acidic residues" evidence="13">
    <location>
        <begin position="423"/>
        <end position="436"/>
    </location>
</feature>
<feature type="compositionally biased region" description="Polar residues" evidence="13">
    <location>
        <begin position="447"/>
        <end position="458"/>
    </location>
</feature>
<evidence type="ECO:0000256" key="12">
    <source>
        <dbReference type="ARBA" id="ARBA00075783"/>
    </source>
</evidence>
<reference evidence="14" key="2">
    <citation type="submission" date="2025-09" db="UniProtKB">
        <authorList>
            <consortium name="Ensembl"/>
        </authorList>
    </citation>
    <scope>IDENTIFICATION</scope>
</reference>
<dbReference type="GO" id="GO:0005737">
    <property type="term" value="C:cytoplasm"/>
    <property type="evidence" value="ECO:0007669"/>
    <property type="project" value="TreeGrafter"/>
</dbReference>
<feature type="region of interest" description="Disordered" evidence="13">
    <location>
        <begin position="259"/>
        <end position="309"/>
    </location>
</feature>
<feature type="compositionally biased region" description="Low complexity" evidence="13">
    <location>
        <begin position="370"/>
        <end position="404"/>
    </location>
</feature>
<dbReference type="InterPro" id="IPR001680">
    <property type="entry name" value="WD40_rpt"/>
</dbReference>
<comment type="pathway">
    <text evidence="2">Protein modification; protein ubiquitination.</text>
</comment>
<evidence type="ECO:0000256" key="2">
    <source>
        <dbReference type="ARBA" id="ARBA00004906"/>
    </source>
</evidence>
<dbReference type="Ensembl" id="ENSZLMT00000004504.1">
    <property type="protein sequence ID" value="ENSZLMP00000004353.1"/>
    <property type="gene ID" value="ENSZLMG00000002779.1"/>
</dbReference>
<organism evidence="14 15">
    <name type="scientific">Zosterops lateralis melanops</name>
    <dbReference type="NCBI Taxonomy" id="1220523"/>
    <lineage>
        <taxon>Eukaryota</taxon>
        <taxon>Metazoa</taxon>
        <taxon>Chordata</taxon>
        <taxon>Craniata</taxon>
        <taxon>Vertebrata</taxon>
        <taxon>Euteleostomi</taxon>
        <taxon>Archelosauria</taxon>
        <taxon>Archosauria</taxon>
        <taxon>Dinosauria</taxon>
        <taxon>Saurischia</taxon>
        <taxon>Theropoda</taxon>
        <taxon>Coelurosauria</taxon>
        <taxon>Aves</taxon>
        <taxon>Neognathae</taxon>
        <taxon>Neoaves</taxon>
        <taxon>Telluraves</taxon>
        <taxon>Australaves</taxon>
        <taxon>Passeriformes</taxon>
        <taxon>Sylvioidea</taxon>
        <taxon>Zosteropidae</taxon>
        <taxon>Zosterops</taxon>
    </lineage>
</organism>
<feature type="compositionally biased region" description="Basic and acidic residues" evidence="13">
    <location>
        <begin position="259"/>
        <end position="272"/>
    </location>
</feature>